<dbReference type="SMART" id="SM00271">
    <property type="entry name" value="DnaJ"/>
    <property type="match status" value="1"/>
</dbReference>
<sequence>MGLDDIDEDPVPTVQRDARSLDDLFGGLGVTVRVVNTQKTQVAPSVQQASDPLDSLFGPSPCVPATATFQPQPKNDLFDFTRPVEVKVHRDGNTLLDLFESGGKTKVENRSTLSAVATPSTSRVAAHFLNLMNYYDVLSVSRNADVDEIKRQYKKKALELHPDKAGASQTTEEAALFKMVTKAYETLCDDTKRREYDSQLQSEGQTGNWLHHV</sequence>
<name>A0A0S4J306_BODSA</name>
<organism evidence="2 3">
    <name type="scientific">Bodo saltans</name>
    <name type="common">Flagellated protozoan</name>
    <dbReference type="NCBI Taxonomy" id="75058"/>
    <lineage>
        <taxon>Eukaryota</taxon>
        <taxon>Discoba</taxon>
        <taxon>Euglenozoa</taxon>
        <taxon>Kinetoplastea</taxon>
        <taxon>Metakinetoplastina</taxon>
        <taxon>Eubodonida</taxon>
        <taxon>Bodonidae</taxon>
        <taxon>Bodo</taxon>
    </lineage>
</organism>
<dbReference type="PANTHER" id="PTHR24074">
    <property type="entry name" value="CO-CHAPERONE PROTEIN DJLA"/>
    <property type="match status" value="1"/>
</dbReference>
<gene>
    <name evidence="2" type="ORF">BSAL_82130</name>
</gene>
<dbReference type="VEuPathDB" id="TriTrypDB:BSAL_82130"/>
<evidence type="ECO:0000313" key="3">
    <source>
        <dbReference type="Proteomes" id="UP000051952"/>
    </source>
</evidence>
<dbReference type="CDD" id="cd06257">
    <property type="entry name" value="DnaJ"/>
    <property type="match status" value="1"/>
</dbReference>
<proteinExistence type="predicted"/>
<evidence type="ECO:0000313" key="2">
    <source>
        <dbReference type="EMBL" id="CUG62628.1"/>
    </source>
</evidence>
<dbReference type="InterPro" id="IPR001623">
    <property type="entry name" value="DnaJ_domain"/>
</dbReference>
<protein>
    <submittedName>
        <fullName evidence="2">DNA-J chaperone, putative</fullName>
    </submittedName>
</protein>
<dbReference type="PROSITE" id="PS50076">
    <property type="entry name" value="DNAJ_2"/>
    <property type="match status" value="1"/>
</dbReference>
<dbReference type="InterPro" id="IPR050817">
    <property type="entry name" value="DjlA_DnaK_co-chaperone"/>
</dbReference>
<dbReference type="InterPro" id="IPR018253">
    <property type="entry name" value="DnaJ_domain_CS"/>
</dbReference>
<dbReference type="PRINTS" id="PR00625">
    <property type="entry name" value="JDOMAIN"/>
</dbReference>
<reference evidence="3" key="1">
    <citation type="submission" date="2015-09" db="EMBL/GenBank/DDBJ databases">
        <authorList>
            <consortium name="Pathogen Informatics"/>
        </authorList>
    </citation>
    <scope>NUCLEOTIDE SEQUENCE [LARGE SCALE GENOMIC DNA]</scope>
    <source>
        <strain evidence="3">Lake Konstanz</strain>
    </source>
</reference>
<dbReference type="OrthoDB" id="10250354at2759"/>
<dbReference type="SUPFAM" id="SSF46565">
    <property type="entry name" value="Chaperone J-domain"/>
    <property type="match status" value="1"/>
</dbReference>
<dbReference type="AlphaFoldDB" id="A0A0S4J306"/>
<accession>A0A0S4J306</accession>
<dbReference type="OMA" id="VDNMAGR"/>
<evidence type="ECO:0000259" key="1">
    <source>
        <dbReference type="PROSITE" id="PS50076"/>
    </source>
</evidence>
<dbReference type="EMBL" id="CYKH01000904">
    <property type="protein sequence ID" value="CUG62628.1"/>
    <property type="molecule type" value="Genomic_DNA"/>
</dbReference>
<dbReference type="InterPro" id="IPR036869">
    <property type="entry name" value="J_dom_sf"/>
</dbReference>
<feature type="domain" description="J" evidence="1">
    <location>
        <begin position="133"/>
        <end position="200"/>
    </location>
</feature>
<dbReference type="Pfam" id="PF00226">
    <property type="entry name" value="DnaJ"/>
    <property type="match status" value="1"/>
</dbReference>
<dbReference type="Proteomes" id="UP000051952">
    <property type="component" value="Unassembled WGS sequence"/>
</dbReference>
<keyword evidence="3" id="KW-1185">Reference proteome</keyword>
<dbReference type="Gene3D" id="1.10.287.110">
    <property type="entry name" value="DnaJ domain"/>
    <property type="match status" value="1"/>
</dbReference>
<dbReference type="PROSITE" id="PS00636">
    <property type="entry name" value="DNAJ_1"/>
    <property type="match status" value="1"/>
</dbReference>